<dbReference type="Proteomes" id="UP000585474">
    <property type="component" value="Unassembled WGS sequence"/>
</dbReference>
<dbReference type="PROSITE" id="PS50089">
    <property type="entry name" value="ZF_RING_2"/>
    <property type="match status" value="1"/>
</dbReference>
<evidence type="ECO:0000256" key="5">
    <source>
        <dbReference type="SAM" id="SignalP"/>
    </source>
</evidence>
<feature type="signal peptide" evidence="5">
    <location>
        <begin position="1"/>
        <end position="19"/>
    </location>
</feature>
<feature type="domain" description="RING-type" evidence="6">
    <location>
        <begin position="115"/>
        <end position="158"/>
    </location>
</feature>
<evidence type="ECO:0000256" key="2">
    <source>
        <dbReference type="ARBA" id="ARBA00022771"/>
    </source>
</evidence>
<reference evidence="8" key="1">
    <citation type="submission" date="2019-07" db="EMBL/GenBank/DDBJ databases">
        <title>De Novo Assembly of kiwifruit Actinidia rufa.</title>
        <authorList>
            <person name="Sugita-Konishi S."/>
            <person name="Sato K."/>
            <person name="Mori E."/>
            <person name="Abe Y."/>
            <person name="Kisaki G."/>
            <person name="Hamano K."/>
            <person name="Suezawa K."/>
            <person name="Otani M."/>
            <person name="Fukuda T."/>
            <person name="Manabe T."/>
            <person name="Gomi K."/>
            <person name="Tabuchi M."/>
            <person name="Akimitsu K."/>
            <person name="Kataoka I."/>
        </authorList>
    </citation>
    <scope>NUCLEOTIDE SEQUENCE [LARGE SCALE GENOMIC DNA]</scope>
    <source>
        <strain evidence="8">cv. Fuchu</strain>
    </source>
</reference>
<dbReference type="InterPro" id="IPR013083">
    <property type="entry name" value="Znf_RING/FYVE/PHD"/>
</dbReference>
<dbReference type="Pfam" id="PF13639">
    <property type="entry name" value="zf-RING_2"/>
    <property type="match status" value="1"/>
</dbReference>
<dbReference type="SUPFAM" id="SSF57850">
    <property type="entry name" value="RING/U-box"/>
    <property type="match status" value="1"/>
</dbReference>
<accession>A0A7J0DXD0</accession>
<keyword evidence="2 4" id="KW-0863">Zinc-finger</keyword>
<keyword evidence="5" id="KW-0732">Signal</keyword>
<dbReference type="Gene3D" id="3.30.40.10">
    <property type="entry name" value="Zinc/RING finger domain, C3HC4 (zinc finger)"/>
    <property type="match status" value="1"/>
</dbReference>
<keyword evidence="1" id="KW-0479">Metal-binding</keyword>
<evidence type="ECO:0000256" key="1">
    <source>
        <dbReference type="ARBA" id="ARBA00022723"/>
    </source>
</evidence>
<dbReference type="EMBL" id="BJWL01000439">
    <property type="protein sequence ID" value="GFS44539.1"/>
    <property type="molecule type" value="Genomic_DNA"/>
</dbReference>
<dbReference type="InterPro" id="IPR011016">
    <property type="entry name" value="Znf_RING-CH"/>
</dbReference>
<dbReference type="InterPro" id="IPR001841">
    <property type="entry name" value="Znf_RING"/>
</dbReference>
<dbReference type="PANTHER" id="PTHR45969">
    <property type="entry name" value="RING ZINC FINGER PROTEIN-RELATED"/>
    <property type="match status" value="1"/>
</dbReference>
<dbReference type="GO" id="GO:0061630">
    <property type="term" value="F:ubiquitin protein ligase activity"/>
    <property type="evidence" value="ECO:0007669"/>
    <property type="project" value="TreeGrafter"/>
</dbReference>
<evidence type="ECO:0000313" key="7">
    <source>
        <dbReference type="EMBL" id="GFS44539.1"/>
    </source>
</evidence>
<name>A0A7J0DXD0_9ERIC</name>
<dbReference type="SMART" id="SM00744">
    <property type="entry name" value="RINGv"/>
    <property type="match status" value="1"/>
</dbReference>
<sequence>MGKATPIRLLVSMLTQLRCIVMVAFTRLGVFKSAEEAAYAGERSTTITTNNNNNYVLMSDGSSPFPVPVPVPILTTTIKNMLPIVQYANFLEKPAKSGFMHPHDSSADKEGKVCCSVCWDCIEGNHPIRELCNCSHLFHRECLDRWVDEGRVTCPLCRTMLLPANTNPWLVLRNAHLSSQQDPIQIPGTTS</sequence>
<proteinExistence type="predicted"/>
<dbReference type="AlphaFoldDB" id="A0A7J0DXD0"/>
<gene>
    <name evidence="7" type="ORF">Acr_00g0090950</name>
</gene>
<protein>
    <recommendedName>
        <fullName evidence="6">RING-type domain-containing protein</fullName>
    </recommendedName>
</protein>
<dbReference type="GO" id="GO:0008270">
    <property type="term" value="F:zinc ion binding"/>
    <property type="evidence" value="ECO:0007669"/>
    <property type="project" value="UniProtKB-KW"/>
</dbReference>
<evidence type="ECO:0000256" key="4">
    <source>
        <dbReference type="PROSITE-ProRule" id="PRU00175"/>
    </source>
</evidence>
<comment type="caution">
    <text evidence="7">The sequence shown here is derived from an EMBL/GenBank/DDBJ whole genome shotgun (WGS) entry which is preliminary data.</text>
</comment>
<dbReference type="PANTHER" id="PTHR45969:SF81">
    <property type="entry name" value="OS08G0157400 PROTEIN"/>
    <property type="match status" value="1"/>
</dbReference>
<keyword evidence="8" id="KW-1185">Reference proteome</keyword>
<dbReference type="GO" id="GO:0016567">
    <property type="term" value="P:protein ubiquitination"/>
    <property type="evidence" value="ECO:0007669"/>
    <property type="project" value="TreeGrafter"/>
</dbReference>
<dbReference type="OrthoDB" id="8062037at2759"/>
<evidence type="ECO:0000313" key="8">
    <source>
        <dbReference type="Proteomes" id="UP000585474"/>
    </source>
</evidence>
<evidence type="ECO:0000256" key="3">
    <source>
        <dbReference type="ARBA" id="ARBA00022833"/>
    </source>
</evidence>
<dbReference type="SMART" id="SM00184">
    <property type="entry name" value="RING"/>
    <property type="match status" value="1"/>
</dbReference>
<keyword evidence="3" id="KW-0862">Zinc</keyword>
<evidence type="ECO:0000259" key="6">
    <source>
        <dbReference type="PROSITE" id="PS50089"/>
    </source>
</evidence>
<organism evidence="7 8">
    <name type="scientific">Actinidia rufa</name>
    <dbReference type="NCBI Taxonomy" id="165716"/>
    <lineage>
        <taxon>Eukaryota</taxon>
        <taxon>Viridiplantae</taxon>
        <taxon>Streptophyta</taxon>
        <taxon>Embryophyta</taxon>
        <taxon>Tracheophyta</taxon>
        <taxon>Spermatophyta</taxon>
        <taxon>Magnoliopsida</taxon>
        <taxon>eudicotyledons</taxon>
        <taxon>Gunneridae</taxon>
        <taxon>Pentapetalae</taxon>
        <taxon>asterids</taxon>
        <taxon>Ericales</taxon>
        <taxon>Actinidiaceae</taxon>
        <taxon>Actinidia</taxon>
    </lineage>
</organism>
<feature type="chain" id="PRO_5029441637" description="RING-type domain-containing protein" evidence="5">
    <location>
        <begin position="20"/>
        <end position="191"/>
    </location>
</feature>